<dbReference type="EMBL" id="JADIKD010000005">
    <property type="protein sequence ID" value="MFK2916004.1"/>
    <property type="molecule type" value="Genomic_DNA"/>
</dbReference>
<evidence type="ECO:0000313" key="2">
    <source>
        <dbReference type="Proteomes" id="UP001620408"/>
    </source>
</evidence>
<keyword evidence="2" id="KW-1185">Reference proteome</keyword>
<evidence type="ECO:0000313" key="1">
    <source>
        <dbReference type="EMBL" id="MFK2916004.1"/>
    </source>
</evidence>
<comment type="caution">
    <text evidence="1">The sequence shown here is derived from an EMBL/GenBank/DDBJ whole genome shotgun (WGS) entry which is preliminary data.</text>
</comment>
<dbReference type="RefSeq" id="WP_379987647.1">
    <property type="nucleotide sequence ID" value="NZ_JADIKD010000005.1"/>
</dbReference>
<proteinExistence type="predicted"/>
<sequence>MHFEVPKVPMHSFKDFTKHYLMIVLSILTALGLEAWIEHTHHVHAAESASAQIDEELRGTLADVRSSIKTNEERFLPMRELDTAIAKDIRDGVPAVTINQHIQAHKDDFRLSLNWPAFASQAWDVAVANQSASWIDPARLRQYSAAYADLRDASSWMTHDSTLTLDAPHMSTLRTRINLGIEVDPVEYLVVLRQMINTAAETQSHLKQLEDHLVKALPAEAGKAHG</sequence>
<protein>
    <submittedName>
        <fullName evidence="1">Uncharacterized protein</fullName>
    </submittedName>
</protein>
<name>A0ABW8JZC1_9GAMM</name>
<dbReference type="Proteomes" id="UP001620408">
    <property type="component" value="Unassembled WGS sequence"/>
</dbReference>
<gene>
    <name evidence="1" type="ORF">ISS97_01905</name>
</gene>
<accession>A0ABW8JZC1</accession>
<reference evidence="1 2" key="1">
    <citation type="submission" date="2020-10" db="EMBL/GenBank/DDBJ databases">
        <title>Phylogeny of dyella-like bacteria.</title>
        <authorList>
            <person name="Fu J."/>
        </authorList>
    </citation>
    <scope>NUCLEOTIDE SEQUENCE [LARGE SCALE GENOMIC DNA]</scope>
    <source>
        <strain evidence="1 2">BB4</strain>
    </source>
</reference>
<organism evidence="1 2">
    <name type="scientific">Dyella koreensis</name>
    <dbReference type="NCBI Taxonomy" id="311235"/>
    <lineage>
        <taxon>Bacteria</taxon>
        <taxon>Pseudomonadati</taxon>
        <taxon>Pseudomonadota</taxon>
        <taxon>Gammaproteobacteria</taxon>
        <taxon>Lysobacterales</taxon>
        <taxon>Rhodanobacteraceae</taxon>
        <taxon>Dyella</taxon>
    </lineage>
</organism>